<dbReference type="Proteomes" id="UP000075538">
    <property type="component" value="Unassembled WGS sequence"/>
</dbReference>
<gene>
    <name evidence="1" type="ORF">AD953_06420</name>
</gene>
<dbReference type="PANTHER" id="PTHR34853:SF1">
    <property type="entry name" value="LIPASE 5"/>
    <property type="match status" value="1"/>
</dbReference>
<protein>
    <submittedName>
        <fullName evidence="1">Lipase</fullName>
    </submittedName>
</protein>
<dbReference type="Pfam" id="PF03583">
    <property type="entry name" value="LIP"/>
    <property type="match status" value="1"/>
</dbReference>
<dbReference type="GO" id="GO:0016042">
    <property type="term" value="P:lipid catabolic process"/>
    <property type="evidence" value="ECO:0007669"/>
    <property type="project" value="InterPro"/>
</dbReference>
<dbReference type="Gene3D" id="3.40.50.1820">
    <property type="entry name" value="alpha/beta hydrolase"/>
    <property type="match status" value="2"/>
</dbReference>
<evidence type="ECO:0000313" key="1">
    <source>
        <dbReference type="EMBL" id="KXV75730.1"/>
    </source>
</evidence>
<dbReference type="PATRIC" id="fig|178901.15.peg.2830"/>
<reference evidence="1 2" key="1">
    <citation type="submission" date="2015-06" db="EMBL/GenBank/DDBJ databases">
        <title>Improved classification and identification of acetic acid bacteria using matrix-assisted laser desorption/ionization time-of-flight mass spectrometry; Gluconobacter nephelii and Gluconobacter uchimurae are later heterotypic synonyms of Gluconobacter japonicus and Gluconobacter oxydans, respectively.</title>
        <authorList>
            <person name="Li L."/>
            <person name="Cleenwerck I."/>
            <person name="De Vuyst L."/>
            <person name="Vandamme P."/>
        </authorList>
    </citation>
    <scope>NUCLEOTIDE SEQUENCE [LARGE SCALE GENOMIC DNA]</scope>
    <source>
        <strain evidence="1 2">LMG 1604</strain>
    </source>
</reference>
<comment type="caution">
    <text evidence="1">The sequence shown here is derived from an EMBL/GenBank/DDBJ whole genome shotgun (WGS) entry which is preliminary data.</text>
</comment>
<proteinExistence type="predicted"/>
<sequence length="445" mass="48174">MSFTIPEKFSKTYLLLAQSLQWPLARKLNAQRNSGKKAARMALLSGATIMALSAGQHAFGQTALPKNIPEGLKLEADQTLPITPFYTDNAPANTPSWPGALIRAEKVTDYAIPAGMTAWRILYHSLDAERHDVTTSAFVLLPAGPAPAGGWPMVAWAHGTSGVAQPCAPSLMKDLYYGDEGLFEFPKAGLAVVATDYHGEGTPGAHQYMNKLAQGYDVIYSVAAAHEALPGLLSQKWVADGHSQGGMASWSVGEMEQQMNNPDYLGTVSVSGTVDMLDFIAPKPEEVGAPFYFPMVAYGLKARYPDFDVKTVLTKEGYEHYPLIATKACWFTGYAAYLGKTSAQIMKPNWTKLPAVQAMLKEDRIGDEPVKGPLMVLTGGGDVSVPPGGVRKTAHKACKNGIKLFFHLYPGLDHDPTMINSTQDQIAWIKDRFAGKPFNENCGAF</sequence>
<dbReference type="PANTHER" id="PTHR34853">
    <property type="match status" value="1"/>
</dbReference>
<organism evidence="1 2">
    <name type="scientific">Acetobacter malorum</name>
    <dbReference type="NCBI Taxonomy" id="178901"/>
    <lineage>
        <taxon>Bacteria</taxon>
        <taxon>Pseudomonadati</taxon>
        <taxon>Pseudomonadota</taxon>
        <taxon>Alphaproteobacteria</taxon>
        <taxon>Acetobacterales</taxon>
        <taxon>Acetobacteraceae</taxon>
        <taxon>Acetobacter</taxon>
    </lineage>
</organism>
<dbReference type="EMBL" id="LHZZ01000501">
    <property type="protein sequence ID" value="KXV75730.1"/>
    <property type="molecule type" value="Genomic_DNA"/>
</dbReference>
<name>A0A149V661_9PROT</name>
<dbReference type="AlphaFoldDB" id="A0A149V661"/>
<dbReference type="InterPro" id="IPR029058">
    <property type="entry name" value="AB_hydrolase_fold"/>
</dbReference>
<dbReference type="SUPFAM" id="SSF53474">
    <property type="entry name" value="alpha/beta-Hydrolases"/>
    <property type="match status" value="1"/>
</dbReference>
<accession>A0A149V661</accession>
<evidence type="ECO:0000313" key="2">
    <source>
        <dbReference type="Proteomes" id="UP000075538"/>
    </source>
</evidence>
<dbReference type="GO" id="GO:0004806">
    <property type="term" value="F:triacylglycerol lipase activity"/>
    <property type="evidence" value="ECO:0007669"/>
    <property type="project" value="InterPro"/>
</dbReference>
<dbReference type="InterPro" id="IPR005152">
    <property type="entry name" value="Lipase_secreted"/>
</dbReference>